<feature type="non-terminal residue" evidence="1">
    <location>
        <position position="88"/>
    </location>
</feature>
<protein>
    <submittedName>
        <fullName evidence="1">Uncharacterized protein</fullName>
    </submittedName>
</protein>
<sequence length="88" mass="9560">TDKFRRYCVDLELLSQIFEKSVVTDAGAGQIDCAGGHWPGSVVVHQAICNDLEDVLHHPTIQRGHHPVALGGRDEAVRQDHAPGLVAQ</sequence>
<reference evidence="1" key="1">
    <citation type="journal article" date="2019" name="Sci. Rep.">
        <title>Draft genome of Tanacetum cinerariifolium, the natural source of mosquito coil.</title>
        <authorList>
            <person name="Yamashiro T."/>
            <person name="Shiraishi A."/>
            <person name="Satake H."/>
            <person name="Nakayama K."/>
        </authorList>
    </citation>
    <scope>NUCLEOTIDE SEQUENCE</scope>
</reference>
<evidence type="ECO:0000313" key="1">
    <source>
        <dbReference type="EMBL" id="GFD57137.1"/>
    </source>
</evidence>
<accession>A0A699XBS8</accession>
<name>A0A699XBS8_TANCI</name>
<dbReference type="AlphaFoldDB" id="A0A699XBS8"/>
<feature type="non-terminal residue" evidence="1">
    <location>
        <position position="1"/>
    </location>
</feature>
<organism evidence="1">
    <name type="scientific">Tanacetum cinerariifolium</name>
    <name type="common">Dalmatian daisy</name>
    <name type="synonym">Chrysanthemum cinerariifolium</name>
    <dbReference type="NCBI Taxonomy" id="118510"/>
    <lineage>
        <taxon>Eukaryota</taxon>
        <taxon>Viridiplantae</taxon>
        <taxon>Streptophyta</taxon>
        <taxon>Embryophyta</taxon>
        <taxon>Tracheophyta</taxon>
        <taxon>Spermatophyta</taxon>
        <taxon>Magnoliopsida</taxon>
        <taxon>eudicotyledons</taxon>
        <taxon>Gunneridae</taxon>
        <taxon>Pentapetalae</taxon>
        <taxon>asterids</taxon>
        <taxon>campanulids</taxon>
        <taxon>Asterales</taxon>
        <taxon>Asteraceae</taxon>
        <taxon>Asteroideae</taxon>
        <taxon>Anthemideae</taxon>
        <taxon>Anthemidinae</taxon>
        <taxon>Tanacetum</taxon>
    </lineage>
</organism>
<dbReference type="EMBL" id="BKCJ011837455">
    <property type="protein sequence ID" value="GFD57137.1"/>
    <property type="molecule type" value="Genomic_DNA"/>
</dbReference>
<gene>
    <name evidence="1" type="ORF">Tci_929106</name>
</gene>
<proteinExistence type="predicted"/>
<comment type="caution">
    <text evidence="1">The sequence shown here is derived from an EMBL/GenBank/DDBJ whole genome shotgun (WGS) entry which is preliminary data.</text>
</comment>